<name>A0A3S8UAI8_9RHOB</name>
<proteinExistence type="predicted"/>
<protein>
    <submittedName>
        <fullName evidence="1">Uncharacterized protein</fullName>
    </submittedName>
</protein>
<dbReference type="EMBL" id="CP034328">
    <property type="protein sequence ID" value="AZL60600.1"/>
    <property type="molecule type" value="Genomic_DNA"/>
</dbReference>
<keyword evidence="2" id="KW-1185">Reference proteome</keyword>
<dbReference type="AlphaFoldDB" id="A0A3S8UAI8"/>
<organism evidence="1 2">
    <name type="scientific">Tabrizicola piscis</name>
    <dbReference type="NCBI Taxonomy" id="2494374"/>
    <lineage>
        <taxon>Bacteria</taxon>
        <taxon>Pseudomonadati</taxon>
        <taxon>Pseudomonadota</taxon>
        <taxon>Alphaproteobacteria</taxon>
        <taxon>Rhodobacterales</taxon>
        <taxon>Paracoccaceae</taxon>
        <taxon>Tabrizicola</taxon>
    </lineage>
</organism>
<dbReference type="OrthoDB" id="7872837at2"/>
<reference evidence="1 2" key="1">
    <citation type="submission" date="2018-12" db="EMBL/GenBank/DDBJ databases">
        <title>Complete genome sequencing of Tabrizicola sp. K13M18.</title>
        <authorList>
            <person name="Bae J.-W."/>
        </authorList>
    </citation>
    <scope>NUCLEOTIDE SEQUENCE [LARGE SCALE GENOMIC DNA]</scope>
    <source>
        <strain evidence="1 2">K13M18</strain>
    </source>
</reference>
<evidence type="ECO:0000313" key="1">
    <source>
        <dbReference type="EMBL" id="AZL60600.1"/>
    </source>
</evidence>
<evidence type="ECO:0000313" key="2">
    <source>
        <dbReference type="Proteomes" id="UP000282002"/>
    </source>
</evidence>
<gene>
    <name evidence="1" type="ORF">EI545_18285</name>
</gene>
<dbReference type="RefSeq" id="WP_125326792.1">
    <property type="nucleotide sequence ID" value="NZ_CP034328.1"/>
</dbReference>
<accession>A0A3S8UAI8</accession>
<dbReference type="KEGG" id="taw:EI545_18285"/>
<dbReference type="Proteomes" id="UP000282002">
    <property type="component" value="Chromosome"/>
</dbReference>
<sequence>MARGLETFLTALALGLLSGGPGVADVLLRDFSVCAGRYSALVEHQWLVDGPASEQAADRRDAMLELVAAVMPGDMAKTAMGWRVEAKAAQGALLSRAYFAQDAVAAKRSAQLLQACADLIGQS</sequence>